<organism evidence="2 3">
    <name type="scientific">Bugula neritina</name>
    <name type="common">Brown bryozoan</name>
    <name type="synonym">Sertularia neritina</name>
    <dbReference type="NCBI Taxonomy" id="10212"/>
    <lineage>
        <taxon>Eukaryota</taxon>
        <taxon>Metazoa</taxon>
        <taxon>Spiralia</taxon>
        <taxon>Lophotrochozoa</taxon>
        <taxon>Bryozoa</taxon>
        <taxon>Gymnolaemata</taxon>
        <taxon>Cheilostomatida</taxon>
        <taxon>Flustrina</taxon>
        <taxon>Buguloidea</taxon>
        <taxon>Bugulidae</taxon>
        <taxon>Bugula</taxon>
    </lineage>
</organism>
<proteinExistence type="predicted"/>
<evidence type="ECO:0008006" key="4">
    <source>
        <dbReference type="Google" id="ProtNLM"/>
    </source>
</evidence>
<evidence type="ECO:0000313" key="2">
    <source>
        <dbReference type="EMBL" id="KAF6023890.1"/>
    </source>
</evidence>
<comment type="caution">
    <text evidence="2">The sequence shown here is derived from an EMBL/GenBank/DDBJ whole genome shotgun (WGS) entry which is preliminary data.</text>
</comment>
<sequence>MDVQRLVLLYVYFMVMLQAATSTSAPQTQTYKFDENSEKLSQSTSISCPKDSVIEILSLEYYSNSVPCTQLVCLEYRNSGYLDGRHSACQNEDRIRANCYAKQSCSIGTQGINITVPKEVCETGYPKAKQLVVKFSCVKSDYTLDICEDRYETIPSSQSVFLTTPSPDTAAGKASCSCDFKPANQQLFTHNITLKRMAHFFNEDYFYDQPAGQTGWVDSPPDDTY</sequence>
<reference evidence="2" key="1">
    <citation type="submission" date="2020-06" db="EMBL/GenBank/DDBJ databases">
        <title>Draft genome of Bugula neritina, a colonial animal packing powerful symbionts and potential medicines.</title>
        <authorList>
            <person name="Rayko M."/>
        </authorList>
    </citation>
    <scope>NUCLEOTIDE SEQUENCE [LARGE SCALE GENOMIC DNA]</scope>
    <source>
        <strain evidence="2">Kwan_BN1</strain>
    </source>
</reference>
<dbReference type="Proteomes" id="UP000593567">
    <property type="component" value="Unassembled WGS sequence"/>
</dbReference>
<dbReference type="AlphaFoldDB" id="A0A7J7JCH1"/>
<accession>A0A7J7JCH1</accession>
<feature type="signal peptide" evidence="1">
    <location>
        <begin position="1"/>
        <end position="22"/>
    </location>
</feature>
<name>A0A7J7JCH1_BUGNE</name>
<gene>
    <name evidence="2" type="ORF">EB796_017799</name>
</gene>
<protein>
    <recommendedName>
        <fullName evidence="4">SUEL-type lectin domain-containing protein</fullName>
    </recommendedName>
</protein>
<evidence type="ECO:0000313" key="3">
    <source>
        <dbReference type="Proteomes" id="UP000593567"/>
    </source>
</evidence>
<feature type="chain" id="PRO_5029447273" description="SUEL-type lectin domain-containing protein" evidence="1">
    <location>
        <begin position="23"/>
        <end position="225"/>
    </location>
</feature>
<keyword evidence="1" id="KW-0732">Signal</keyword>
<evidence type="ECO:0000256" key="1">
    <source>
        <dbReference type="SAM" id="SignalP"/>
    </source>
</evidence>
<dbReference type="EMBL" id="VXIV02002653">
    <property type="protein sequence ID" value="KAF6023890.1"/>
    <property type="molecule type" value="Genomic_DNA"/>
</dbReference>
<keyword evidence="3" id="KW-1185">Reference proteome</keyword>